<dbReference type="Proteomes" id="UP000054166">
    <property type="component" value="Unassembled WGS sequence"/>
</dbReference>
<sequence>MGCLREISPAGSWLPLKRYITYEHFNPEWAEGQDVAFDDIRVDTGLMEKSSWGFCSDL</sequence>
<reference evidence="1 2" key="1">
    <citation type="submission" date="2014-04" db="EMBL/GenBank/DDBJ databases">
        <authorList>
            <consortium name="DOE Joint Genome Institute"/>
            <person name="Kuo A."/>
            <person name="Tarkka M."/>
            <person name="Buscot F."/>
            <person name="Kohler A."/>
            <person name="Nagy L.G."/>
            <person name="Floudas D."/>
            <person name="Copeland A."/>
            <person name="Barry K.W."/>
            <person name="Cichocki N."/>
            <person name="Veneault-Fourrey C."/>
            <person name="LaButti K."/>
            <person name="Lindquist E.A."/>
            <person name="Lipzen A."/>
            <person name="Lundell T."/>
            <person name="Morin E."/>
            <person name="Murat C."/>
            <person name="Sun H."/>
            <person name="Tunlid A."/>
            <person name="Henrissat B."/>
            <person name="Grigoriev I.V."/>
            <person name="Hibbett D.S."/>
            <person name="Martin F."/>
            <person name="Nordberg H.P."/>
            <person name="Cantor M.N."/>
            <person name="Hua S.X."/>
        </authorList>
    </citation>
    <scope>NUCLEOTIDE SEQUENCE [LARGE SCALE GENOMIC DNA]</scope>
    <source>
        <strain evidence="1 2">F 1598</strain>
    </source>
</reference>
<reference evidence="2" key="2">
    <citation type="submission" date="2015-01" db="EMBL/GenBank/DDBJ databases">
        <title>Evolutionary Origins and Diversification of the Mycorrhizal Mutualists.</title>
        <authorList>
            <consortium name="DOE Joint Genome Institute"/>
            <consortium name="Mycorrhizal Genomics Consortium"/>
            <person name="Kohler A."/>
            <person name="Kuo A."/>
            <person name="Nagy L.G."/>
            <person name="Floudas D."/>
            <person name="Copeland A."/>
            <person name="Barry K.W."/>
            <person name="Cichocki N."/>
            <person name="Veneault-Fourrey C."/>
            <person name="LaButti K."/>
            <person name="Lindquist E.A."/>
            <person name="Lipzen A."/>
            <person name="Lundell T."/>
            <person name="Morin E."/>
            <person name="Murat C."/>
            <person name="Riley R."/>
            <person name="Ohm R."/>
            <person name="Sun H."/>
            <person name="Tunlid A."/>
            <person name="Henrissat B."/>
            <person name="Grigoriev I.V."/>
            <person name="Hibbett D.S."/>
            <person name="Martin F."/>
        </authorList>
    </citation>
    <scope>NUCLEOTIDE SEQUENCE [LARGE SCALE GENOMIC DNA]</scope>
    <source>
        <strain evidence="2">F 1598</strain>
    </source>
</reference>
<gene>
    <name evidence="1" type="ORF">PILCRDRAFT_816711</name>
</gene>
<proteinExistence type="predicted"/>
<keyword evidence="2" id="KW-1185">Reference proteome</keyword>
<protein>
    <submittedName>
        <fullName evidence="1">Uncharacterized protein</fullName>
    </submittedName>
</protein>
<dbReference type="HOGENOM" id="CLU_2984616_0_0_1"/>
<accession>A0A0C3FPW6</accession>
<evidence type="ECO:0000313" key="1">
    <source>
        <dbReference type="EMBL" id="KIM86160.1"/>
    </source>
</evidence>
<evidence type="ECO:0000313" key="2">
    <source>
        <dbReference type="Proteomes" id="UP000054166"/>
    </source>
</evidence>
<dbReference type="EMBL" id="KN832983">
    <property type="protein sequence ID" value="KIM86160.1"/>
    <property type="molecule type" value="Genomic_DNA"/>
</dbReference>
<name>A0A0C3FPW6_PILCF</name>
<dbReference type="AlphaFoldDB" id="A0A0C3FPW6"/>
<organism evidence="1 2">
    <name type="scientific">Piloderma croceum (strain F 1598)</name>
    <dbReference type="NCBI Taxonomy" id="765440"/>
    <lineage>
        <taxon>Eukaryota</taxon>
        <taxon>Fungi</taxon>
        <taxon>Dikarya</taxon>
        <taxon>Basidiomycota</taxon>
        <taxon>Agaricomycotina</taxon>
        <taxon>Agaricomycetes</taxon>
        <taxon>Agaricomycetidae</taxon>
        <taxon>Atheliales</taxon>
        <taxon>Atheliaceae</taxon>
        <taxon>Piloderma</taxon>
    </lineage>
</organism>
<feature type="non-terminal residue" evidence="1">
    <location>
        <position position="58"/>
    </location>
</feature>
<dbReference type="InParanoid" id="A0A0C3FPW6"/>